<gene>
    <name evidence="2" type="ORF">IAB37_00450</name>
</gene>
<dbReference type="Pfam" id="PF20097">
    <property type="entry name" value="DUF6487"/>
    <property type="match status" value="1"/>
</dbReference>
<protein>
    <recommendedName>
        <fullName evidence="1">DUF6487 domain-containing protein</fullName>
    </recommendedName>
</protein>
<proteinExistence type="predicted"/>
<evidence type="ECO:0000313" key="2">
    <source>
        <dbReference type="EMBL" id="HIR60037.1"/>
    </source>
</evidence>
<reference evidence="2" key="1">
    <citation type="submission" date="2020-10" db="EMBL/GenBank/DDBJ databases">
        <authorList>
            <person name="Gilroy R."/>
        </authorList>
    </citation>
    <scope>NUCLEOTIDE SEQUENCE</scope>
    <source>
        <strain evidence="2">CHK189-12415</strain>
    </source>
</reference>
<organism evidence="2 3">
    <name type="scientific">Candidatus Faecivivens stercoravium</name>
    <dbReference type="NCBI Taxonomy" id="2840803"/>
    <lineage>
        <taxon>Bacteria</taxon>
        <taxon>Bacillati</taxon>
        <taxon>Bacillota</taxon>
        <taxon>Clostridia</taxon>
        <taxon>Eubacteriales</taxon>
        <taxon>Oscillospiraceae</taxon>
        <taxon>Oscillospiraceae incertae sedis</taxon>
        <taxon>Candidatus Faecivivens</taxon>
    </lineage>
</organism>
<accession>A0A9D1J3X4</accession>
<dbReference type="Proteomes" id="UP000824241">
    <property type="component" value="Unassembled WGS sequence"/>
</dbReference>
<dbReference type="AlphaFoldDB" id="A0A9D1J3X4"/>
<reference evidence="2" key="2">
    <citation type="journal article" date="2021" name="PeerJ">
        <title>Extensive microbial diversity within the chicken gut microbiome revealed by metagenomics and culture.</title>
        <authorList>
            <person name="Gilroy R."/>
            <person name="Ravi A."/>
            <person name="Getino M."/>
            <person name="Pursley I."/>
            <person name="Horton D.L."/>
            <person name="Alikhan N.F."/>
            <person name="Baker D."/>
            <person name="Gharbi K."/>
            <person name="Hall N."/>
            <person name="Watson M."/>
            <person name="Adriaenssens E.M."/>
            <person name="Foster-Nyarko E."/>
            <person name="Jarju S."/>
            <person name="Secka A."/>
            <person name="Antonio M."/>
            <person name="Oren A."/>
            <person name="Chaudhuri R.R."/>
            <person name="La Ragione R."/>
            <person name="Hildebrand F."/>
            <person name="Pallen M.J."/>
        </authorList>
    </citation>
    <scope>NUCLEOTIDE SEQUENCE</scope>
    <source>
        <strain evidence="2">CHK189-12415</strain>
    </source>
</reference>
<evidence type="ECO:0000259" key="1">
    <source>
        <dbReference type="Pfam" id="PF20097"/>
    </source>
</evidence>
<dbReference type="InterPro" id="IPR045504">
    <property type="entry name" value="DUF6487"/>
</dbReference>
<feature type="domain" description="DUF6487" evidence="1">
    <location>
        <begin position="3"/>
        <end position="65"/>
    </location>
</feature>
<dbReference type="EMBL" id="DVHA01000015">
    <property type="protein sequence ID" value="HIR60037.1"/>
    <property type="molecule type" value="Genomic_DNA"/>
</dbReference>
<evidence type="ECO:0000313" key="3">
    <source>
        <dbReference type="Proteomes" id="UP000824241"/>
    </source>
</evidence>
<comment type="caution">
    <text evidence="2">The sequence shown here is derived from an EMBL/GenBank/DDBJ whole genome shotgun (WGS) entry which is preliminary data.</text>
</comment>
<sequence length="72" mass="7987">MQCPKCGREMEKGKLTFFTAQGYTLLSFTPVSEAEKGFFKRKTVDKMILAGQEAEGWHCGGCKLLLPLLTAD</sequence>
<name>A0A9D1J3X4_9FIRM</name>